<name>A0A6A5RL42_9PLEO</name>
<dbReference type="RefSeq" id="XP_033448222.1">
    <property type="nucleotide sequence ID" value="XM_033592736.1"/>
</dbReference>
<dbReference type="Proteomes" id="UP000800082">
    <property type="component" value="Unassembled WGS sequence"/>
</dbReference>
<gene>
    <name evidence="1" type="ORF">M421DRAFT_421171</name>
</gene>
<dbReference type="OrthoDB" id="3554680at2759"/>
<organism evidence="1 2">
    <name type="scientific">Didymella exigua CBS 183.55</name>
    <dbReference type="NCBI Taxonomy" id="1150837"/>
    <lineage>
        <taxon>Eukaryota</taxon>
        <taxon>Fungi</taxon>
        <taxon>Dikarya</taxon>
        <taxon>Ascomycota</taxon>
        <taxon>Pezizomycotina</taxon>
        <taxon>Dothideomycetes</taxon>
        <taxon>Pleosporomycetidae</taxon>
        <taxon>Pleosporales</taxon>
        <taxon>Pleosporineae</taxon>
        <taxon>Didymellaceae</taxon>
        <taxon>Didymella</taxon>
    </lineage>
</organism>
<dbReference type="SUPFAM" id="SSF53300">
    <property type="entry name" value="vWA-like"/>
    <property type="match status" value="1"/>
</dbReference>
<evidence type="ECO:0000313" key="2">
    <source>
        <dbReference type="Proteomes" id="UP000800082"/>
    </source>
</evidence>
<protein>
    <recommendedName>
        <fullName evidence="3">VWFA domain-containing protein</fullName>
    </recommendedName>
</protein>
<dbReference type="AlphaFoldDB" id="A0A6A5RL42"/>
<accession>A0A6A5RL42</accession>
<dbReference type="GeneID" id="54350404"/>
<evidence type="ECO:0000313" key="1">
    <source>
        <dbReference type="EMBL" id="KAF1927970.1"/>
    </source>
</evidence>
<keyword evidence="2" id="KW-1185">Reference proteome</keyword>
<reference evidence="1" key="1">
    <citation type="journal article" date="2020" name="Stud. Mycol.">
        <title>101 Dothideomycetes genomes: a test case for predicting lifestyles and emergence of pathogens.</title>
        <authorList>
            <person name="Haridas S."/>
            <person name="Albert R."/>
            <person name="Binder M."/>
            <person name="Bloem J."/>
            <person name="Labutti K."/>
            <person name="Salamov A."/>
            <person name="Andreopoulos B."/>
            <person name="Baker S."/>
            <person name="Barry K."/>
            <person name="Bills G."/>
            <person name="Bluhm B."/>
            <person name="Cannon C."/>
            <person name="Castanera R."/>
            <person name="Culley D."/>
            <person name="Daum C."/>
            <person name="Ezra D."/>
            <person name="Gonzalez J."/>
            <person name="Henrissat B."/>
            <person name="Kuo A."/>
            <person name="Liang C."/>
            <person name="Lipzen A."/>
            <person name="Lutzoni F."/>
            <person name="Magnuson J."/>
            <person name="Mondo S."/>
            <person name="Nolan M."/>
            <person name="Ohm R."/>
            <person name="Pangilinan J."/>
            <person name="Park H.-J."/>
            <person name="Ramirez L."/>
            <person name="Alfaro M."/>
            <person name="Sun H."/>
            <person name="Tritt A."/>
            <person name="Yoshinaga Y."/>
            <person name="Zwiers L.-H."/>
            <person name="Turgeon B."/>
            <person name="Goodwin S."/>
            <person name="Spatafora J."/>
            <person name="Crous P."/>
            <person name="Grigoriev I."/>
        </authorList>
    </citation>
    <scope>NUCLEOTIDE SEQUENCE</scope>
    <source>
        <strain evidence="1">CBS 183.55</strain>
    </source>
</reference>
<dbReference type="EMBL" id="ML978970">
    <property type="protein sequence ID" value="KAF1927970.1"/>
    <property type="molecule type" value="Genomic_DNA"/>
</dbReference>
<sequence length="1016" mass="111965">MASWKIVPSSFEEDKTEYTAFLEGRKYFAVDDSGSTTGGILRQERAFVDAFQGRHTSATDAISLWGTKCDNPTTLFDSVNWRSNHGGTYPSEILANSAALSAIRKSDVWFLLTDGEIYDDNVHQLADLAYDAGILNVPLVFLITGSRGSTPGTANISIGISFYASSHDTLILFKDVQTGKIYVVAGKGCFAELGGSTAARDLASWTDLTVFRDETDFFTHCQKSHIKVARSETRLASTGSISLGSAWEAQHYGPVNVDLDALLASKLLSDSDAINLLADEAFDALAIACKTRQRIPELRTFVRAQKVEQVAPKLEDRNGGAAIIVQMADTAASDEQREELQQQLRAAHAANRRDYRKTIADFAGSAAEQALKKRNQLVDAALRSLASTEAANYNAEIIGRRSNRARRAEEVDSSATIDMAKLDLEAPSCKGYCLVCCGNQEIMSICFKETDPEHTDYNTSDFALNFPLAAGASLNNVDLISSQNVCFQCALLGPGGMSIYKERLTAVIPAVQYNGSNKKYINDQLYSALTARLATGAAGVAQLFMSILQNVMQMKSWAGAGMNTSQIPVDEQHEARQRLGTFRWMLDQLIQNTRTRETFNETGEWVRFPQALLWAAKDFETNGLASFAVTYPVAGFKSLLTLGQHTGAFSIDNVSRLQSAKLLHSIAAKYLADLQIALNRGSGDTFADREHWKQKYLKVIYYDFNGDLVPVDHGEASILDDLDIFKQRLSICLAEVSSSVTNKAIMHKIQILLFWLLFTQRGHCTAQTFFNLTTHSEPLAPAVLDPKLSVPVSSHQHILLSIFAQHNAALINPTQAESHNTLIPFANPFGASVLRCGVPSCAQPFCDAMSLDSQAITPEIATAVRKARTKHLVNVFGIRGRFERSDTGLPERAAVGHPPTSIHTNMHASIVREWVERDQDARRAIVRGGAVRVEFVKDVRKRLCSKGRGDIFNAQIERDTEALLPNFFEALAAALRGQSKSGEDVALYEHNFEMNRLQDKIEYELVCMKPEHRELP</sequence>
<proteinExistence type="predicted"/>
<evidence type="ECO:0008006" key="3">
    <source>
        <dbReference type="Google" id="ProtNLM"/>
    </source>
</evidence>
<dbReference type="InterPro" id="IPR036465">
    <property type="entry name" value="vWFA_dom_sf"/>
</dbReference>